<dbReference type="Pfam" id="PF13580">
    <property type="entry name" value="SIS_2"/>
    <property type="match status" value="1"/>
</dbReference>
<dbReference type="PANTHER" id="PTHR30390">
    <property type="entry name" value="SEDOHEPTULOSE 7-PHOSPHATE ISOMERASE / DNAA INITIATOR-ASSOCIATING FACTOR FOR REPLICATION INITIATION"/>
    <property type="match status" value="1"/>
</dbReference>
<dbReference type="PANTHER" id="PTHR30390:SF7">
    <property type="entry name" value="PHOSPHOHEPTOSE ISOMERASE"/>
    <property type="match status" value="1"/>
</dbReference>
<dbReference type="InterPro" id="IPR046348">
    <property type="entry name" value="SIS_dom_sf"/>
</dbReference>
<sequence>MTAAPPETSPGREYLAVTRDLIDQLMTDQWPSIAAAARAIADAVLAGRTVHAFGTGHSHILAEELYYRAGGLVGVRPILFEGFMLHASAPLSTALERLSGLAEAIVEDHGVEKGDVVVVASNSGSNATTTELVAAVQARGAVVVAVTSIAHATSGQARRPVLPRLHEAAEFVIDNGGAVGDAAVAVDGVDQKVGPTSTVVGAAALDAVVAEAVGLLAAAGGRPQVYASSNTVDGDSANSRFTVTG</sequence>
<dbReference type="InterPro" id="IPR035472">
    <property type="entry name" value="RpiR-like_SIS"/>
</dbReference>
<dbReference type="InterPro" id="IPR050099">
    <property type="entry name" value="SIS_GmhA/DiaA_subfam"/>
</dbReference>
<dbReference type="EMBL" id="JAFBBO010000001">
    <property type="protein sequence ID" value="MBM7478596.1"/>
    <property type="molecule type" value="Genomic_DNA"/>
</dbReference>
<dbReference type="CDD" id="cd05013">
    <property type="entry name" value="SIS_RpiR"/>
    <property type="match status" value="1"/>
</dbReference>
<dbReference type="RefSeq" id="WP_205306644.1">
    <property type="nucleotide sequence ID" value="NZ_BAAAVF010000008.1"/>
</dbReference>
<comment type="caution">
    <text evidence="2">The sequence shown here is derived from an EMBL/GenBank/DDBJ whole genome shotgun (WGS) entry which is preliminary data.</text>
</comment>
<evidence type="ECO:0000313" key="3">
    <source>
        <dbReference type="Proteomes" id="UP000698059"/>
    </source>
</evidence>
<proteinExistence type="predicted"/>
<dbReference type="Gene3D" id="3.40.50.10490">
    <property type="entry name" value="Glucose-6-phosphate isomerase like protein, domain 1"/>
    <property type="match status" value="1"/>
</dbReference>
<keyword evidence="3" id="KW-1185">Reference proteome</keyword>
<evidence type="ECO:0000259" key="1">
    <source>
        <dbReference type="PROSITE" id="PS51464"/>
    </source>
</evidence>
<protein>
    <submittedName>
        <fullName evidence="2">Phosphosugar-binding protein</fullName>
    </submittedName>
</protein>
<feature type="domain" description="SIS" evidence="1">
    <location>
        <begin position="40"/>
        <end position="218"/>
    </location>
</feature>
<dbReference type="Proteomes" id="UP000698059">
    <property type="component" value="Unassembled WGS sequence"/>
</dbReference>
<accession>A0ABS2LDU9</accession>
<dbReference type="PROSITE" id="PS51464">
    <property type="entry name" value="SIS"/>
    <property type="match status" value="1"/>
</dbReference>
<dbReference type="InterPro" id="IPR001347">
    <property type="entry name" value="SIS_dom"/>
</dbReference>
<dbReference type="NCBIfam" id="NF002805">
    <property type="entry name" value="PRK02947.1"/>
    <property type="match status" value="1"/>
</dbReference>
<gene>
    <name evidence="2" type="ORF">JOD49_001516</name>
</gene>
<organism evidence="2 3">
    <name type="scientific">Oerskovia jenensis</name>
    <dbReference type="NCBI Taxonomy" id="162169"/>
    <lineage>
        <taxon>Bacteria</taxon>
        <taxon>Bacillati</taxon>
        <taxon>Actinomycetota</taxon>
        <taxon>Actinomycetes</taxon>
        <taxon>Micrococcales</taxon>
        <taxon>Cellulomonadaceae</taxon>
        <taxon>Oerskovia</taxon>
    </lineage>
</organism>
<evidence type="ECO:0000313" key="2">
    <source>
        <dbReference type="EMBL" id="MBM7478596.1"/>
    </source>
</evidence>
<dbReference type="SUPFAM" id="SSF53697">
    <property type="entry name" value="SIS domain"/>
    <property type="match status" value="1"/>
</dbReference>
<name>A0ABS2LDU9_9CELL</name>
<reference evidence="2 3" key="1">
    <citation type="submission" date="2021-01" db="EMBL/GenBank/DDBJ databases">
        <title>Sequencing the genomes of 1000 actinobacteria strains.</title>
        <authorList>
            <person name="Klenk H.-P."/>
        </authorList>
    </citation>
    <scope>NUCLEOTIDE SEQUENCE [LARGE SCALE GENOMIC DNA]</scope>
    <source>
        <strain evidence="2 3">DSM 46000</strain>
    </source>
</reference>